<dbReference type="InterPro" id="IPR045957">
    <property type="entry name" value="DUF6377"/>
</dbReference>
<evidence type="ECO:0000259" key="2">
    <source>
        <dbReference type="Pfam" id="PF19904"/>
    </source>
</evidence>
<dbReference type="Pfam" id="PF19904">
    <property type="entry name" value="DUF6377"/>
    <property type="match status" value="1"/>
</dbReference>
<organism evidence="3 4">
    <name type="scientific">Segatella copri</name>
    <dbReference type="NCBI Taxonomy" id="165179"/>
    <lineage>
        <taxon>Bacteria</taxon>
        <taxon>Pseudomonadati</taxon>
        <taxon>Bacteroidota</taxon>
        <taxon>Bacteroidia</taxon>
        <taxon>Bacteroidales</taxon>
        <taxon>Prevotellaceae</taxon>
        <taxon>Segatella</taxon>
    </lineage>
</organism>
<keyword evidence="1" id="KW-0472">Membrane</keyword>
<dbReference type="EMBL" id="QRKB01000054">
    <property type="protein sequence ID" value="RHH76530.1"/>
    <property type="molecule type" value="Genomic_DNA"/>
</dbReference>
<reference evidence="3 4" key="1">
    <citation type="submission" date="2018-08" db="EMBL/GenBank/DDBJ databases">
        <title>A genome reference for cultivated species of the human gut microbiota.</title>
        <authorList>
            <person name="Zou Y."/>
            <person name="Xue W."/>
            <person name="Luo G."/>
        </authorList>
    </citation>
    <scope>NUCLEOTIDE SEQUENCE [LARGE SCALE GENOMIC DNA]</scope>
    <source>
        <strain evidence="3 4">AM16-54</strain>
    </source>
</reference>
<gene>
    <name evidence="3" type="ORF">DW192_14365</name>
</gene>
<keyword evidence="1" id="KW-1133">Transmembrane helix</keyword>
<proteinExistence type="predicted"/>
<name>A0A414XRP8_9BACT</name>
<dbReference type="AlphaFoldDB" id="A0A414XRP8"/>
<evidence type="ECO:0000256" key="1">
    <source>
        <dbReference type="SAM" id="Phobius"/>
    </source>
</evidence>
<evidence type="ECO:0000313" key="4">
    <source>
        <dbReference type="Proteomes" id="UP000284548"/>
    </source>
</evidence>
<keyword evidence="1" id="KW-0812">Transmembrane</keyword>
<accession>A0A414XRP8</accession>
<comment type="caution">
    <text evidence="3">The sequence shown here is derived from an EMBL/GenBank/DDBJ whole genome shotgun (WGS) entry which is preliminary data.</text>
</comment>
<feature type="transmembrane region" description="Helical" evidence="1">
    <location>
        <begin position="331"/>
        <end position="349"/>
    </location>
</feature>
<feature type="domain" description="DUF6377" evidence="2">
    <location>
        <begin position="255"/>
        <end position="504"/>
    </location>
</feature>
<sequence length="546" mass="63807">MQRIIITFILICSCCHLSATRNEKLSFTLDSLLDNRSKIFKQKEASINTYKGIMDKDKSTATLLSIYDKLFNEYYVYQFDSAMVYVDKSIELADKTANQFYHDKSRIEKASLLAIGGLYGEAMSLLNEIDFSSLTPSLSFDYTITKYYIYMYWSDYCHDATYAPKYRQKAAEFLKQAVGLLSKNDKRYNFFLGEYYIYVERNDKKALSHYFRVLKEIPVNSRYYAMAAFAIANNYSANHQPEKYEEYIVQACISDLKNCTRENLALQDFAMYLYQKDNENVSRAERYINFAMDDAKAYNNRLRIIEISQKLPIIVKNYREKLTAQNNLMRAALWGISILLIIILVLFYFHRQQNKLLHKHRIKLSNSNTQLSSLNDALNLLNTRLIDTNKQREQLAKLYIDLCAKFIDRLSKFELLVHRKIKVGQGNDLLNMTSSSRLSDEDSATFLLQFDTAFLDMYPSFIEEFNALLKPEEQVKPAHSRRLTTELRIFALIRLGVKDSSEIASLLFYMPRTIYNYRSAFKNKALNRETFEEDVKKLCTVMPTTA</sequence>
<dbReference type="Proteomes" id="UP000284548">
    <property type="component" value="Unassembled WGS sequence"/>
</dbReference>
<evidence type="ECO:0000313" key="3">
    <source>
        <dbReference type="EMBL" id="RHH76530.1"/>
    </source>
</evidence>
<protein>
    <recommendedName>
        <fullName evidence="2">DUF6377 domain-containing protein</fullName>
    </recommendedName>
</protein>